<gene>
    <name evidence="2" type="ORF">SAMN02746098_00330</name>
</gene>
<dbReference type="SUPFAM" id="SSF55073">
    <property type="entry name" value="Nucleotide cyclase"/>
    <property type="match status" value="1"/>
</dbReference>
<dbReference type="InterPro" id="IPR001054">
    <property type="entry name" value="A/G_cyclase"/>
</dbReference>
<dbReference type="Pfam" id="PF00211">
    <property type="entry name" value="Guanylate_cyc"/>
    <property type="match status" value="1"/>
</dbReference>
<evidence type="ECO:0000313" key="3">
    <source>
        <dbReference type="Proteomes" id="UP000183954"/>
    </source>
</evidence>
<evidence type="ECO:0000313" key="2">
    <source>
        <dbReference type="EMBL" id="SHH16169.1"/>
    </source>
</evidence>
<keyword evidence="3" id="KW-1185">Reference proteome</keyword>
<protein>
    <submittedName>
        <fullName evidence="2">Adenylate cyclase, class 3</fullName>
    </submittedName>
</protein>
<accession>A0A1M5QQV5</accession>
<dbReference type="Gene3D" id="3.30.70.1230">
    <property type="entry name" value="Nucleotide cyclase"/>
    <property type="match status" value="1"/>
</dbReference>
<dbReference type="OrthoDB" id="9806704at2"/>
<name>A0A1M5QQV5_9FIRM</name>
<proteinExistence type="predicted"/>
<dbReference type="RefSeq" id="WP_073027343.1">
    <property type="nucleotide sequence ID" value="NZ_FQXJ01000003.1"/>
</dbReference>
<dbReference type="GO" id="GO:0035556">
    <property type="term" value="P:intracellular signal transduction"/>
    <property type="evidence" value="ECO:0007669"/>
    <property type="project" value="InterPro"/>
</dbReference>
<dbReference type="GO" id="GO:0009190">
    <property type="term" value="P:cyclic nucleotide biosynthetic process"/>
    <property type="evidence" value="ECO:0007669"/>
    <property type="project" value="InterPro"/>
</dbReference>
<dbReference type="InterPro" id="IPR029787">
    <property type="entry name" value="Nucleotide_cyclase"/>
</dbReference>
<dbReference type="STRING" id="1121420.SAMN02746098_00330"/>
<dbReference type="Proteomes" id="UP000183954">
    <property type="component" value="Unassembled WGS sequence"/>
</dbReference>
<dbReference type="AlphaFoldDB" id="A0A1M5QQV5"/>
<feature type="domain" description="Guanylate cyclase" evidence="1">
    <location>
        <begin position="45"/>
        <end position="178"/>
    </location>
</feature>
<evidence type="ECO:0000259" key="1">
    <source>
        <dbReference type="PROSITE" id="PS50125"/>
    </source>
</evidence>
<dbReference type="PROSITE" id="PS50125">
    <property type="entry name" value="GUANYLATE_CYCLASE_2"/>
    <property type="match status" value="1"/>
</dbReference>
<dbReference type="CDD" id="cd07302">
    <property type="entry name" value="CHD"/>
    <property type="match status" value="1"/>
</dbReference>
<sequence length="271" mass="30280">MGLKEELYEEIKRILDYDLQVTNLKRIPSKGDLTLGETAAKIRTAVLFTDIRNSSIYADTHWQKTTSKTINAFLNCALRIVKKNNGEVRSFNGDSLLALFDPNNSPCTGAVTSAMELIWAVRNIIAPSVCEKGYIENFDIGIGISFGDILCSRVGIRGEDNNDLIWTSSTTNLAAKMGNQASKPFNIIIDNKVWESIPNKLKLNETRLLPQNKYEGLTQLTPTFPRLTPGPALSLRPPLLPFRTSYWEGTIMPFAKGLEKVYKTSYMIPLS</sequence>
<organism evidence="2 3">
    <name type="scientific">Desulfosporosinus lacus DSM 15449</name>
    <dbReference type="NCBI Taxonomy" id="1121420"/>
    <lineage>
        <taxon>Bacteria</taxon>
        <taxon>Bacillati</taxon>
        <taxon>Bacillota</taxon>
        <taxon>Clostridia</taxon>
        <taxon>Eubacteriales</taxon>
        <taxon>Desulfitobacteriaceae</taxon>
        <taxon>Desulfosporosinus</taxon>
    </lineage>
</organism>
<reference evidence="3" key="1">
    <citation type="submission" date="2016-11" db="EMBL/GenBank/DDBJ databases">
        <authorList>
            <person name="Varghese N."/>
            <person name="Submissions S."/>
        </authorList>
    </citation>
    <scope>NUCLEOTIDE SEQUENCE [LARGE SCALE GENOMIC DNA]</scope>
    <source>
        <strain evidence="3">DSM 15449</strain>
    </source>
</reference>
<dbReference type="GO" id="GO:0004016">
    <property type="term" value="F:adenylate cyclase activity"/>
    <property type="evidence" value="ECO:0007669"/>
    <property type="project" value="UniProtKB-ARBA"/>
</dbReference>
<dbReference type="EMBL" id="FQXJ01000003">
    <property type="protein sequence ID" value="SHH16169.1"/>
    <property type="molecule type" value="Genomic_DNA"/>
</dbReference>